<protein>
    <recommendedName>
        <fullName evidence="6">Zinc-ribbon domain-containing protein</fullName>
    </recommendedName>
</protein>
<dbReference type="Proteomes" id="UP001327560">
    <property type="component" value="Chromosome 8"/>
</dbReference>
<dbReference type="EMBL" id="CP136897">
    <property type="protein sequence ID" value="WOL16329.1"/>
    <property type="molecule type" value="Genomic_DNA"/>
</dbReference>
<feature type="compositionally biased region" description="Polar residues" evidence="1">
    <location>
        <begin position="411"/>
        <end position="442"/>
    </location>
</feature>
<feature type="compositionally biased region" description="Basic residues" evidence="1">
    <location>
        <begin position="1"/>
        <end position="10"/>
    </location>
</feature>
<dbReference type="Pfam" id="PF22910">
    <property type="entry name" value="EDR4-like_1st"/>
    <property type="match status" value="1"/>
</dbReference>
<feature type="compositionally biased region" description="Basic and acidic residues" evidence="1">
    <location>
        <begin position="11"/>
        <end position="20"/>
    </location>
</feature>
<evidence type="ECO:0000259" key="2">
    <source>
        <dbReference type="Pfam" id="PF11331"/>
    </source>
</evidence>
<feature type="region of interest" description="Disordered" evidence="1">
    <location>
        <begin position="1"/>
        <end position="69"/>
    </location>
</feature>
<evidence type="ECO:0000259" key="3">
    <source>
        <dbReference type="Pfam" id="PF22910"/>
    </source>
</evidence>
<reference evidence="4 5" key="1">
    <citation type="submission" date="2023-10" db="EMBL/GenBank/DDBJ databases">
        <title>Chromosome-scale genome assembly provides insights into flower coloration mechanisms of Canna indica.</title>
        <authorList>
            <person name="Li C."/>
        </authorList>
    </citation>
    <scope>NUCLEOTIDE SEQUENCE [LARGE SCALE GENOMIC DNA]</scope>
    <source>
        <tissue evidence="4">Flower</tissue>
    </source>
</reference>
<dbReference type="GO" id="GO:1900150">
    <property type="term" value="P:regulation of defense response to fungus"/>
    <property type="evidence" value="ECO:0007669"/>
    <property type="project" value="InterPro"/>
</dbReference>
<dbReference type="Pfam" id="PF11331">
    <property type="entry name" value="Zn_ribbon_12"/>
    <property type="match status" value="1"/>
</dbReference>
<dbReference type="InterPro" id="IPR040244">
    <property type="entry name" value="EDR4-like"/>
</dbReference>
<feature type="domain" description="Probable zinc-ribbon" evidence="2">
    <location>
        <begin position="750"/>
        <end position="794"/>
    </location>
</feature>
<evidence type="ECO:0000313" key="5">
    <source>
        <dbReference type="Proteomes" id="UP001327560"/>
    </source>
</evidence>
<dbReference type="InterPro" id="IPR021480">
    <property type="entry name" value="Zinc_ribbon_12"/>
</dbReference>
<feature type="domain" description="Enhanced disease resistance 4-like N-terminal" evidence="3">
    <location>
        <begin position="274"/>
        <end position="305"/>
    </location>
</feature>
<feature type="compositionally biased region" description="Basic residues" evidence="1">
    <location>
        <begin position="22"/>
        <end position="31"/>
    </location>
</feature>
<sequence length="986" mass="110407">MHKRSGRRFQRNYEKKDPILKKPNRLKHLRKPNTFQPKIQALNLISSKKQEKNSADPKSGREEEGNSQTLLGIAKSRENMRKSWLANDEKVSHRSTDTEARTVVNMRHDLSTVDLHLSFICPIGFRERKGACGQDELTWSGRTGFAWVSADGDVGGAGGCDLCGQPNYRSRAPSSLSFLPSSHLLTSSYSRSLVHATKNSTQGGGKLEEDKIKLPRSLSITWTARAKEQVRPARRRLELSVQVHESDLLIGSNLHSLLPFAISKVMATAAAITFRFVRCPKCKKILAEFANIPVYQCGGCDTTLRSKTYSSSRDSIIVGSQELPESLSFDSVLLPSFKNEMTVLESVDGVQNTEALNPQMSNLDDPDNSYKEVGQLVDEENSSTDRGIVSESLRPTDERNNMQIMIENDPDYNSKSSEPCQQAQGSSKLNKSIQDSTESTASLEVVSSVENETNRDFHDGNEGISISTTINSNSYYGIVSSGDGRFTVRRRIGISRRTFKQRTVQDSEDTNEHKASAGTHVPGQEISQEPPNEEIEGFVSNANESSAKCASVDKFESNANNLPTENTSHKKQNTSLDSEEFHSVQNWFEPENDEPLEPLSTDAYFKLTSSPCNQIGSPSAGFNLHKNIQMEILRKVDELREEIGELFDKPHEEKGRSLLKFIQESRPSMKPDPDLAGFPLQSIPCVHFHHEENQKNKKLCRACHHDILSPTLHMSPTLLHCCHNAMIEHDVEKPNKGRKQQIKRHCRPVLGGAPFVICYNCLELLQLPIDFFIAMKRLHKLRCGSCSEVLLFSFKAPNRRVPNQSTSEAESSTYTTLRNEMYNAHLNNRSQSESITFSEEFADILGMRRSADVESSISTQIRSSKLEAGLQLHKLMGYGSASELLYRHSLTDIEFDITRATTPHRNSPVASYLGDETKERSGSIVADMKSQKFKALVDDEEGNESPEKLLRSRRAASPLHELFKIMRLKVHKGGRKQSDQATEGCN</sequence>
<organism evidence="4 5">
    <name type="scientific">Canna indica</name>
    <name type="common">Indian-shot</name>
    <dbReference type="NCBI Taxonomy" id="4628"/>
    <lineage>
        <taxon>Eukaryota</taxon>
        <taxon>Viridiplantae</taxon>
        <taxon>Streptophyta</taxon>
        <taxon>Embryophyta</taxon>
        <taxon>Tracheophyta</taxon>
        <taxon>Spermatophyta</taxon>
        <taxon>Magnoliopsida</taxon>
        <taxon>Liliopsida</taxon>
        <taxon>Zingiberales</taxon>
        <taxon>Cannaceae</taxon>
        <taxon>Canna</taxon>
    </lineage>
</organism>
<evidence type="ECO:0008006" key="6">
    <source>
        <dbReference type="Google" id="ProtNLM"/>
    </source>
</evidence>
<dbReference type="AlphaFoldDB" id="A0AAQ3KX11"/>
<feature type="compositionally biased region" description="Polar residues" evidence="1">
    <location>
        <begin position="33"/>
        <end position="47"/>
    </location>
</feature>
<proteinExistence type="predicted"/>
<gene>
    <name evidence="4" type="ORF">Cni_G25116</name>
</gene>
<name>A0AAQ3KX11_9LILI</name>
<feature type="compositionally biased region" description="Basic and acidic residues" evidence="1">
    <location>
        <begin position="48"/>
        <end position="64"/>
    </location>
</feature>
<evidence type="ECO:0000313" key="4">
    <source>
        <dbReference type="EMBL" id="WOL16329.1"/>
    </source>
</evidence>
<dbReference type="PANTHER" id="PTHR31105">
    <property type="entry name" value="EXTRA-LARGE G-PROTEIN-LIKE"/>
    <property type="match status" value="1"/>
</dbReference>
<feature type="region of interest" description="Disordered" evidence="1">
    <location>
        <begin position="499"/>
        <end position="530"/>
    </location>
</feature>
<keyword evidence="5" id="KW-1185">Reference proteome</keyword>
<dbReference type="InterPro" id="IPR055126">
    <property type="entry name" value="EDR4-like_N"/>
</dbReference>
<evidence type="ECO:0000256" key="1">
    <source>
        <dbReference type="SAM" id="MobiDB-lite"/>
    </source>
</evidence>
<accession>A0AAQ3KX11</accession>
<feature type="region of interest" description="Disordered" evidence="1">
    <location>
        <begin position="377"/>
        <end position="460"/>
    </location>
</feature>
<dbReference type="PANTHER" id="PTHR31105:SF38">
    <property type="entry name" value="PROTEIN ENHANCED DISEASE RESISTANCE 4"/>
    <property type="match status" value="1"/>
</dbReference>